<evidence type="ECO:0000313" key="1">
    <source>
        <dbReference type="EMBL" id="KAE8637488.1"/>
    </source>
</evidence>
<sequence>CGQHGHIAQAEGPKVEDDDVSSLQPYIISGIRSDSQCAFEKFQRPICIKGRKGKRNRGECLCAYWRHMAWSGLDLIGVSRTQVASWVYWMVFYLFLVWCSFLESDAMWFTVSRFGPFPYIPSRVGVFYGDLHH</sequence>
<reference evidence="1 2" key="1">
    <citation type="journal article" date="2009" name="Nat. Genet.">
        <title>The genome of the cucumber, Cucumis sativus L.</title>
        <authorList>
            <person name="Huang S."/>
            <person name="Li R."/>
            <person name="Zhang Z."/>
            <person name="Li L."/>
            <person name="Gu X."/>
            <person name="Fan W."/>
            <person name="Lucas W.J."/>
            <person name="Wang X."/>
            <person name="Xie B."/>
            <person name="Ni P."/>
            <person name="Ren Y."/>
            <person name="Zhu H."/>
            <person name="Li J."/>
            <person name="Lin K."/>
            <person name="Jin W."/>
            <person name="Fei Z."/>
            <person name="Li G."/>
            <person name="Staub J."/>
            <person name="Kilian A."/>
            <person name="van der Vossen E.A."/>
            <person name="Wu Y."/>
            <person name="Guo J."/>
            <person name="He J."/>
            <person name="Jia Z."/>
            <person name="Ren Y."/>
            <person name="Tian G."/>
            <person name="Lu Y."/>
            <person name="Ruan J."/>
            <person name="Qian W."/>
            <person name="Wang M."/>
            <person name="Huang Q."/>
            <person name="Li B."/>
            <person name="Xuan Z."/>
            <person name="Cao J."/>
            <person name="Asan"/>
            <person name="Wu Z."/>
            <person name="Zhang J."/>
            <person name="Cai Q."/>
            <person name="Bai Y."/>
            <person name="Zhao B."/>
            <person name="Han Y."/>
            <person name="Li Y."/>
            <person name="Li X."/>
            <person name="Wang S."/>
            <person name="Shi Q."/>
            <person name="Liu S."/>
            <person name="Cho W.K."/>
            <person name="Kim J.Y."/>
            <person name="Xu Y."/>
            <person name="Heller-Uszynska K."/>
            <person name="Miao H."/>
            <person name="Cheng Z."/>
            <person name="Zhang S."/>
            <person name="Wu J."/>
            <person name="Yang Y."/>
            <person name="Kang H."/>
            <person name="Li M."/>
            <person name="Liang H."/>
            <person name="Ren X."/>
            <person name="Shi Z."/>
            <person name="Wen M."/>
            <person name="Jian M."/>
            <person name="Yang H."/>
            <person name="Zhang G."/>
            <person name="Yang Z."/>
            <person name="Chen R."/>
            <person name="Liu S."/>
            <person name="Li J."/>
            <person name="Ma L."/>
            <person name="Liu H."/>
            <person name="Zhou Y."/>
            <person name="Zhao J."/>
            <person name="Fang X."/>
            <person name="Li G."/>
            <person name="Fang L."/>
            <person name="Li Y."/>
            <person name="Liu D."/>
            <person name="Zheng H."/>
            <person name="Zhang Y."/>
            <person name="Qin N."/>
            <person name="Li Z."/>
            <person name="Yang G."/>
            <person name="Yang S."/>
            <person name="Bolund L."/>
            <person name="Kristiansen K."/>
            <person name="Zheng H."/>
            <person name="Li S."/>
            <person name="Zhang X."/>
            <person name="Yang H."/>
            <person name="Wang J."/>
            <person name="Sun R."/>
            <person name="Zhang B."/>
            <person name="Jiang S."/>
            <person name="Wang J."/>
            <person name="Du Y."/>
            <person name="Li S."/>
        </authorList>
    </citation>
    <scope>NUCLEOTIDE SEQUENCE [LARGE SCALE GENOMIC DNA]</scope>
    <source>
        <strain evidence="2">cv. 9930</strain>
        <tissue evidence="1">Leaf</tissue>
    </source>
</reference>
<reference evidence="1 2" key="2">
    <citation type="journal article" date="2009" name="PLoS ONE">
        <title>An integrated genetic and cytogenetic map of the cucumber genome.</title>
        <authorList>
            <person name="Ren Y."/>
            <person name="Zhang Z."/>
            <person name="Liu J."/>
            <person name="Staub J.E."/>
            <person name="Han Y."/>
            <person name="Cheng Z."/>
            <person name="Li X."/>
            <person name="Lu J."/>
            <person name="Miao H."/>
            <person name="Kang H."/>
            <person name="Xie B."/>
            <person name="Gu X."/>
            <person name="Wang X."/>
            <person name="Du Y."/>
            <person name="Jin W."/>
            <person name="Huang S."/>
        </authorList>
    </citation>
    <scope>NUCLEOTIDE SEQUENCE [LARGE SCALE GENOMIC DNA]</scope>
    <source>
        <strain evidence="2">cv. 9930</strain>
        <tissue evidence="1">Leaf</tissue>
    </source>
</reference>
<comment type="caution">
    <text evidence="1">The sequence shown here is derived from an EMBL/GenBank/DDBJ whole genome shotgun (WGS) entry which is preliminary data.</text>
</comment>
<organism evidence="1 2">
    <name type="scientific">Cucumis sativus</name>
    <name type="common">Cucumber</name>
    <dbReference type="NCBI Taxonomy" id="3659"/>
    <lineage>
        <taxon>Eukaryota</taxon>
        <taxon>Viridiplantae</taxon>
        <taxon>Streptophyta</taxon>
        <taxon>Embryophyta</taxon>
        <taxon>Tracheophyta</taxon>
        <taxon>Spermatophyta</taxon>
        <taxon>Magnoliopsida</taxon>
        <taxon>eudicotyledons</taxon>
        <taxon>Gunneridae</taxon>
        <taxon>Pentapetalae</taxon>
        <taxon>rosids</taxon>
        <taxon>fabids</taxon>
        <taxon>Cucurbitales</taxon>
        <taxon>Cucurbitaceae</taxon>
        <taxon>Benincaseae</taxon>
        <taxon>Cucumis</taxon>
    </lineage>
</organism>
<name>A0ACB6HC29_CUCSA</name>
<proteinExistence type="predicted"/>
<reference evidence="1 2" key="4">
    <citation type="journal article" date="2011" name="BMC Genomics">
        <title>RNA-Seq improves annotation of protein-coding genes in the cucumber genome.</title>
        <authorList>
            <person name="Li Z."/>
            <person name="Zhang Z."/>
            <person name="Yan P."/>
            <person name="Huang S."/>
            <person name="Fei Z."/>
            <person name="Lin K."/>
        </authorList>
    </citation>
    <scope>NUCLEOTIDE SEQUENCE [LARGE SCALE GENOMIC DNA]</scope>
    <source>
        <strain evidence="2">cv. 9930</strain>
        <tissue evidence="1">Leaf</tissue>
    </source>
</reference>
<feature type="non-terminal residue" evidence="1">
    <location>
        <position position="1"/>
    </location>
</feature>
<accession>A0ACB6HC29</accession>
<evidence type="ECO:0000313" key="2">
    <source>
        <dbReference type="Proteomes" id="UP000029981"/>
    </source>
</evidence>
<gene>
    <name evidence="1" type="ORF">Csa_016970</name>
</gene>
<dbReference type="Proteomes" id="UP000029981">
    <property type="component" value="Unassembled WGS sequence"/>
</dbReference>
<reference evidence="1 2" key="5">
    <citation type="journal article" date="2019" name="Gigascience">
        <title>A chromosome-scale genome assembly of cucumber (Cucumis sativus L.).</title>
        <authorList>
            <person name="Li Q."/>
            <person name="Li H."/>
            <person name="Huang W."/>
            <person name="Xu Y."/>
            <person name="Zhou Q."/>
            <person name="Wang S."/>
            <person name="Ruan J."/>
            <person name="Huang S."/>
            <person name="Zhang Z."/>
        </authorList>
    </citation>
    <scope>NUCLEOTIDE SEQUENCE [LARGE SCALE GENOMIC DNA]</scope>
    <source>
        <strain evidence="2">cv. 9930</strain>
        <tissue evidence="1">Leaf</tissue>
    </source>
</reference>
<protein>
    <submittedName>
        <fullName evidence="1">Uncharacterized protein</fullName>
    </submittedName>
</protein>
<keyword evidence="2" id="KW-1185">Reference proteome</keyword>
<reference evidence="1 2" key="3">
    <citation type="journal article" date="2010" name="BMC Genomics">
        <title>Transcriptome sequencing and comparative analysis of cucumber flowers with different sex types.</title>
        <authorList>
            <person name="Guo S."/>
            <person name="Zheng Y."/>
            <person name="Joung J.G."/>
            <person name="Liu S."/>
            <person name="Zhang Z."/>
            <person name="Crasta O.R."/>
            <person name="Sobral B.W."/>
            <person name="Xu Y."/>
            <person name="Huang S."/>
            <person name="Fei Z."/>
        </authorList>
    </citation>
    <scope>NUCLEOTIDE SEQUENCE [LARGE SCALE GENOMIC DNA]</scope>
    <source>
        <strain evidence="2">cv. 9930</strain>
        <tissue evidence="1">Leaf</tissue>
    </source>
</reference>
<dbReference type="EMBL" id="ACHR03000024">
    <property type="protein sequence ID" value="KAE8637488.1"/>
    <property type="molecule type" value="Genomic_DNA"/>
</dbReference>